<dbReference type="InterPro" id="IPR049579">
    <property type="entry name" value="GPR26/78-like"/>
</dbReference>
<evidence type="ECO:0000313" key="13">
    <source>
        <dbReference type="Proteomes" id="UP000694546"/>
    </source>
</evidence>
<evidence type="ECO:0000256" key="4">
    <source>
        <dbReference type="ARBA" id="ARBA00022989"/>
    </source>
</evidence>
<feature type="transmembrane region" description="Helical" evidence="10">
    <location>
        <begin position="44"/>
        <end position="68"/>
    </location>
</feature>
<comment type="subcellular location">
    <subcellularLocation>
        <location evidence="1">Cell membrane</location>
        <topology evidence="1">Multi-pass membrane protein</topology>
    </subcellularLocation>
</comment>
<evidence type="ECO:0000259" key="11">
    <source>
        <dbReference type="PROSITE" id="PS50262"/>
    </source>
</evidence>
<evidence type="ECO:0000313" key="12">
    <source>
        <dbReference type="Ensembl" id="ENSGMOP00000020481.2"/>
    </source>
</evidence>
<keyword evidence="13" id="KW-1185">Reference proteome</keyword>
<dbReference type="InterPro" id="IPR051880">
    <property type="entry name" value="GPC_Orphan_Receptors"/>
</dbReference>
<feature type="domain" description="G-protein coupled receptors family 1 profile" evidence="11">
    <location>
        <begin position="22"/>
        <end position="294"/>
    </location>
</feature>
<dbReference type="InterPro" id="IPR017452">
    <property type="entry name" value="GPCR_Rhodpsn_7TM"/>
</dbReference>
<dbReference type="InterPro" id="IPR000276">
    <property type="entry name" value="GPCR_Rhodpsn"/>
</dbReference>
<keyword evidence="4 10" id="KW-1133">Transmembrane helix</keyword>
<dbReference type="GO" id="GO:0007189">
    <property type="term" value="P:adenylate cyclase-activating G protein-coupled receptor signaling pathway"/>
    <property type="evidence" value="ECO:0007669"/>
    <property type="project" value="TreeGrafter"/>
</dbReference>
<keyword evidence="6 10" id="KW-0472">Membrane</keyword>
<evidence type="ECO:0000256" key="3">
    <source>
        <dbReference type="ARBA" id="ARBA00022692"/>
    </source>
</evidence>
<evidence type="ECO:0000256" key="6">
    <source>
        <dbReference type="ARBA" id="ARBA00023136"/>
    </source>
</evidence>
<evidence type="ECO:0000256" key="10">
    <source>
        <dbReference type="SAM" id="Phobius"/>
    </source>
</evidence>
<dbReference type="GeneTree" id="ENSGT00950000183001"/>
<feature type="region of interest" description="Disordered" evidence="9">
    <location>
        <begin position="316"/>
        <end position="340"/>
    </location>
</feature>
<reference evidence="12" key="2">
    <citation type="submission" date="2025-09" db="UniProtKB">
        <authorList>
            <consortium name="Ensembl"/>
        </authorList>
    </citation>
    <scope>IDENTIFICATION</scope>
</reference>
<sequence length="340" mass="38371">MDTAEAMLSVLVVLIILVSLLSNVLVLVCFLYNPEIRKQVPGLFTLNLTFCNLLLTVSNMPLTLAGLVNRGAPGGHGMCQAVGFLETFLSTNSMLSMAALSIDRWLAVVFPLRYHSKMRHRDAALVLGYTWVHSMSFSTVAICLSWVGYHRLYASCTLSSARASNRTQFVVFTVFFHAFTFLLSFVVLCVTYLKVLQVARFHCRRIDVITMQTLVLLVDIHPSVRQRCLEEQRRRRQRATRKISTFIGTFMLCFAPYVITRIVELFPAVPINPHWGIASRCLAYSKAACDPFVYSLLRHQYRKTCSDIINRVLKKQSSQNATGPGQRQNQHQGNSIPSAE</sequence>
<evidence type="ECO:0000256" key="9">
    <source>
        <dbReference type="SAM" id="MobiDB-lite"/>
    </source>
</evidence>
<proteinExistence type="predicted"/>
<evidence type="ECO:0000256" key="7">
    <source>
        <dbReference type="ARBA" id="ARBA00023170"/>
    </source>
</evidence>
<dbReference type="Ensembl" id="ENSGMOT00000020982.2">
    <property type="protein sequence ID" value="ENSGMOP00000020481.2"/>
    <property type="gene ID" value="ENSGMOG00000019051.2"/>
</dbReference>
<dbReference type="PANTHER" id="PTHR24245">
    <property type="entry name" value="G-PROTEIN COUPLED RECEPTOR"/>
    <property type="match status" value="1"/>
</dbReference>
<evidence type="ECO:0000256" key="5">
    <source>
        <dbReference type="ARBA" id="ARBA00023040"/>
    </source>
</evidence>
<feature type="transmembrane region" description="Helical" evidence="10">
    <location>
        <begin position="243"/>
        <end position="263"/>
    </location>
</feature>
<evidence type="ECO:0000256" key="2">
    <source>
        <dbReference type="ARBA" id="ARBA00022475"/>
    </source>
</evidence>
<dbReference type="SUPFAM" id="SSF81321">
    <property type="entry name" value="Family A G protein-coupled receptor-like"/>
    <property type="match status" value="1"/>
</dbReference>
<dbReference type="OrthoDB" id="6159456at2759"/>
<dbReference type="PANTHER" id="PTHR24245:SF6">
    <property type="entry name" value="G-PROTEIN COUPLED RECEPTOR 26"/>
    <property type="match status" value="1"/>
</dbReference>
<reference evidence="12" key="1">
    <citation type="submission" date="2025-08" db="UniProtKB">
        <authorList>
            <consortium name="Ensembl"/>
        </authorList>
    </citation>
    <scope>IDENTIFICATION</scope>
</reference>
<dbReference type="OMA" id="WLGFHHL"/>
<keyword evidence="8" id="KW-0807">Transducer</keyword>
<evidence type="ECO:0000256" key="8">
    <source>
        <dbReference type="ARBA" id="ARBA00023224"/>
    </source>
</evidence>
<dbReference type="GO" id="GO:0005886">
    <property type="term" value="C:plasma membrane"/>
    <property type="evidence" value="ECO:0007669"/>
    <property type="project" value="UniProtKB-SubCell"/>
</dbReference>
<dbReference type="Proteomes" id="UP000694546">
    <property type="component" value="Chromosome 18"/>
</dbReference>
<dbReference type="CDD" id="cd15219">
    <property type="entry name" value="7tmA_GPR26_GPR78-like"/>
    <property type="match status" value="1"/>
</dbReference>
<protein>
    <submittedName>
        <fullName evidence="12">G protein-coupled receptor 26</fullName>
    </submittedName>
</protein>
<keyword evidence="3 10" id="KW-0812">Transmembrane</keyword>
<accession>A0A8C4ZWI7</accession>
<dbReference type="PROSITE" id="PS50262">
    <property type="entry name" value="G_PROTEIN_RECEP_F1_2"/>
    <property type="match status" value="1"/>
</dbReference>
<dbReference type="Gene3D" id="1.20.1070.10">
    <property type="entry name" value="Rhodopsin 7-helix transmembrane proteins"/>
    <property type="match status" value="1"/>
</dbReference>
<feature type="transmembrane region" description="Helical" evidence="10">
    <location>
        <begin position="6"/>
        <end position="32"/>
    </location>
</feature>
<keyword evidence="7" id="KW-0675">Receptor</keyword>
<keyword evidence="2" id="KW-1003">Cell membrane</keyword>
<dbReference type="GO" id="GO:0004930">
    <property type="term" value="F:G protein-coupled receptor activity"/>
    <property type="evidence" value="ECO:0007669"/>
    <property type="project" value="UniProtKB-KW"/>
</dbReference>
<gene>
    <name evidence="12" type="primary">GPR26</name>
</gene>
<evidence type="ECO:0000256" key="1">
    <source>
        <dbReference type="ARBA" id="ARBA00004651"/>
    </source>
</evidence>
<organism evidence="12 13">
    <name type="scientific">Gadus morhua</name>
    <name type="common">Atlantic cod</name>
    <dbReference type="NCBI Taxonomy" id="8049"/>
    <lineage>
        <taxon>Eukaryota</taxon>
        <taxon>Metazoa</taxon>
        <taxon>Chordata</taxon>
        <taxon>Craniata</taxon>
        <taxon>Vertebrata</taxon>
        <taxon>Euteleostomi</taxon>
        <taxon>Actinopterygii</taxon>
        <taxon>Neopterygii</taxon>
        <taxon>Teleostei</taxon>
        <taxon>Neoteleostei</taxon>
        <taxon>Acanthomorphata</taxon>
        <taxon>Zeiogadaria</taxon>
        <taxon>Gadariae</taxon>
        <taxon>Gadiformes</taxon>
        <taxon>Gadoidei</taxon>
        <taxon>Gadidae</taxon>
        <taxon>Gadus</taxon>
    </lineage>
</organism>
<dbReference type="PRINTS" id="PR00237">
    <property type="entry name" value="GPCRRHODOPSN"/>
</dbReference>
<keyword evidence="5" id="KW-0297">G-protein coupled receptor</keyword>
<dbReference type="AlphaFoldDB" id="A0A8C4ZWI7"/>
<dbReference type="Pfam" id="PF00001">
    <property type="entry name" value="7tm_1"/>
    <property type="match status" value="1"/>
</dbReference>
<feature type="transmembrane region" description="Helical" evidence="10">
    <location>
        <begin position="169"/>
        <end position="195"/>
    </location>
</feature>
<name>A0A8C4ZWI7_GADMO</name>
<feature type="transmembrane region" description="Helical" evidence="10">
    <location>
        <begin position="124"/>
        <end position="149"/>
    </location>
</feature>